<name>A0A016WTH7_9BILA</name>
<dbReference type="Proteomes" id="UP000024635">
    <property type="component" value="Unassembled WGS sequence"/>
</dbReference>
<reference evidence="2" key="1">
    <citation type="journal article" date="2015" name="Nat. Genet.">
        <title>The genome and transcriptome of the zoonotic hookworm Ancylostoma ceylanicum identify infection-specific gene families.</title>
        <authorList>
            <person name="Schwarz E.M."/>
            <person name="Hu Y."/>
            <person name="Antoshechkin I."/>
            <person name="Miller M.M."/>
            <person name="Sternberg P.W."/>
            <person name="Aroian R.V."/>
        </authorList>
    </citation>
    <scope>NUCLEOTIDE SEQUENCE</scope>
    <source>
        <strain evidence="2">HY135</strain>
    </source>
</reference>
<organism evidence="1 2">
    <name type="scientific">Ancylostoma ceylanicum</name>
    <dbReference type="NCBI Taxonomy" id="53326"/>
    <lineage>
        <taxon>Eukaryota</taxon>
        <taxon>Metazoa</taxon>
        <taxon>Ecdysozoa</taxon>
        <taxon>Nematoda</taxon>
        <taxon>Chromadorea</taxon>
        <taxon>Rhabditida</taxon>
        <taxon>Rhabditina</taxon>
        <taxon>Rhabditomorpha</taxon>
        <taxon>Strongyloidea</taxon>
        <taxon>Ancylostomatidae</taxon>
        <taxon>Ancylostomatinae</taxon>
        <taxon>Ancylostoma</taxon>
    </lineage>
</organism>
<keyword evidence="2" id="KW-1185">Reference proteome</keyword>
<protein>
    <submittedName>
        <fullName evidence="1">Uncharacterized protein</fullName>
    </submittedName>
</protein>
<gene>
    <name evidence="1" type="primary">Acey_s0503.g2637</name>
    <name evidence="1" type="ORF">Y032_0503g2637</name>
</gene>
<evidence type="ECO:0000313" key="2">
    <source>
        <dbReference type="Proteomes" id="UP000024635"/>
    </source>
</evidence>
<dbReference type="EMBL" id="JARK01000103">
    <property type="protein sequence ID" value="EYC43099.1"/>
    <property type="molecule type" value="Genomic_DNA"/>
</dbReference>
<sequence>MISEDWASCDSQISWRTSLVMNVKAVDTLDGSRGTTHGCLSSATPTARLPTAARKQALLEKWASFSACDSYGPQAFVDLRPCFCTLHCM</sequence>
<dbReference type="AlphaFoldDB" id="A0A016WTH7"/>
<comment type="caution">
    <text evidence="1">The sequence shown here is derived from an EMBL/GenBank/DDBJ whole genome shotgun (WGS) entry which is preliminary data.</text>
</comment>
<accession>A0A016WTH7</accession>
<evidence type="ECO:0000313" key="1">
    <source>
        <dbReference type="EMBL" id="EYC43099.1"/>
    </source>
</evidence>
<proteinExistence type="predicted"/>